<evidence type="ECO:0000313" key="3">
    <source>
        <dbReference type="Proteomes" id="UP000332933"/>
    </source>
</evidence>
<organism evidence="2 3">
    <name type="scientific">Aphanomyces stellatus</name>
    <dbReference type="NCBI Taxonomy" id="120398"/>
    <lineage>
        <taxon>Eukaryota</taxon>
        <taxon>Sar</taxon>
        <taxon>Stramenopiles</taxon>
        <taxon>Oomycota</taxon>
        <taxon>Saprolegniomycetes</taxon>
        <taxon>Saprolegniales</taxon>
        <taxon>Verrucalvaceae</taxon>
        <taxon>Aphanomyces</taxon>
    </lineage>
</organism>
<evidence type="ECO:0000313" key="2">
    <source>
        <dbReference type="EMBL" id="VFT92963.1"/>
    </source>
</evidence>
<reference evidence="1" key="2">
    <citation type="submission" date="2019-06" db="EMBL/GenBank/DDBJ databases">
        <title>Genomics analysis of Aphanomyces spp. identifies a new class of oomycete effector associated with host adaptation.</title>
        <authorList>
            <person name="Gaulin E."/>
        </authorList>
    </citation>
    <scope>NUCLEOTIDE SEQUENCE</scope>
    <source>
        <strain evidence="1">CBS 578.67</strain>
    </source>
</reference>
<keyword evidence="3" id="KW-1185">Reference proteome</keyword>
<accession>A0A485L4W2</accession>
<dbReference type="Proteomes" id="UP000332933">
    <property type="component" value="Unassembled WGS sequence"/>
</dbReference>
<dbReference type="OrthoDB" id="75678at2759"/>
<proteinExistence type="predicted"/>
<dbReference type="AlphaFoldDB" id="A0A485L4W2"/>
<dbReference type="EMBL" id="VJMH01005853">
    <property type="protein sequence ID" value="KAF0692727.1"/>
    <property type="molecule type" value="Genomic_DNA"/>
</dbReference>
<name>A0A485L4W2_9STRA</name>
<evidence type="ECO:0000313" key="1">
    <source>
        <dbReference type="EMBL" id="KAF0692727.1"/>
    </source>
</evidence>
<gene>
    <name evidence="2" type="primary">Aste57867_16185</name>
    <name evidence="1" type="ORF">As57867_016129</name>
    <name evidence="2" type="ORF">ASTE57867_16185</name>
</gene>
<dbReference type="EMBL" id="CAADRA010005874">
    <property type="protein sequence ID" value="VFT92963.1"/>
    <property type="molecule type" value="Genomic_DNA"/>
</dbReference>
<sequence>MASPTTPALAALLPQKPVKHSRRTNHIMRLLRSAFHDQFKSTTGKAFVLLALEIEGVLNHEFPHDQHIVLSSSALQTKLIHVVQDILGHASKLHHVPAPVVKFTIASMLN</sequence>
<reference evidence="2 3" key="1">
    <citation type="submission" date="2019-03" db="EMBL/GenBank/DDBJ databases">
        <authorList>
            <person name="Gaulin E."/>
            <person name="Dumas B."/>
        </authorList>
    </citation>
    <scope>NUCLEOTIDE SEQUENCE [LARGE SCALE GENOMIC DNA]</scope>
    <source>
        <strain evidence="2">CBS 568.67</strain>
    </source>
</reference>
<protein>
    <submittedName>
        <fullName evidence="2">Aste57867_16185 protein</fullName>
    </submittedName>
</protein>